<keyword evidence="2" id="KW-1185">Reference proteome</keyword>
<proteinExistence type="predicted"/>
<protein>
    <submittedName>
        <fullName evidence="1">Uncharacterized protein</fullName>
    </submittedName>
</protein>
<sequence length="976" mass="109598">MSFLTDVGALLVLLVCLSNSSAMGFIPEVGDGNASSFKCIERERQALLTFKQGLQDYCDLLPSWGTEENQRECCKWEGVRCSSKTGHVVMIDLRNTDFSIRCFHGTINSSLADLHHLSHLDLSVHHFDGNFPKFICSLTHLKYLNLSYSFYNNEIGIPFELGNLFRLQYLDLGGNWFGGEYQTHFQNFSRLVHLDLSANALRGEISHFFANMSSLEYLDLSQNMFIGTIPHSFRNLFHIKYLDLSDNTGNYRFQSLRSDLEWVSHLTSLKTLRLRAVDLSTANNWQQQLSNLSHLQELDLRRSNLVSPILPGQFNYSASLAILQLSENNLNGSIAISCSLSVLDLQQNNLGGPLADFVSTSTKCANKSLQHLFLSGNQFTGSVPHLYRFSSLQTLDLGDNRLNGTVTESIGQLLNLEKLSLGHNFLQGVISETHFSKLSKLKYLDLSSNTLVFNIDDEWVPPFQLEHIMLASCNLGSSFPKWIQTQKNYSSLNISSTGISDTLPNWFWDLSVSIEKLDLSNNKIYGKILNLYIEFSEFSEMNLSSNILQGPIPSFLSMMGKLDLSNNKFSKVDSFLCANITKNVRYLDLSNNQLSGKLPECWAHFESLTYLDLTNNALLGKMPKSMGSLRNIVAINVQKNNFTGEIPFPLKNCKELIIFDASQNNFSGPIPTWIGELPKLVILILRFNLFSGSLPSNICQLAKVQLLDLSFNNISGSIPKCLNNLTAMANQADSTPTISYSVYDSLGIGIGIERMKYYSTSILWKRKESRFKNTLGLVKIIDLSSNKISGEIPKEIMDLIGLIALNFSRNMISGEIPATIGKLKSLDVLDLSWNCLCGRIPSQISQLGLLGVLNLSYNNLSGEIPIATVFQKFEASAYMGNLELCGIPLQRCLINQIDDTQKSKNHEEDEPLFMQGFYISMAIGFGVGFWGVCCSLFLNKSWRYAYFNFLNDVYKKLYVIVAIIEAKFQSWTRGST</sequence>
<name>A0ACB9NJ29_BAUVA</name>
<reference evidence="1 2" key="1">
    <citation type="journal article" date="2022" name="DNA Res.">
        <title>Chromosomal-level genome assembly of the orchid tree Bauhinia variegata (Leguminosae; Cercidoideae) supports the allotetraploid origin hypothesis of Bauhinia.</title>
        <authorList>
            <person name="Zhong Y."/>
            <person name="Chen Y."/>
            <person name="Zheng D."/>
            <person name="Pang J."/>
            <person name="Liu Y."/>
            <person name="Luo S."/>
            <person name="Meng S."/>
            <person name="Qian L."/>
            <person name="Wei D."/>
            <person name="Dai S."/>
            <person name="Zhou R."/>
        </authorList>
    </citation>
    <scope>NUCLEOTIDE SEQUENCE [LARGE SCALE GENOMIC DNA]</scope>
    <source>
        <strain evidence="1">BV-YZ2020</strain>
    </source>
</reference>
<dbReference type="Proteomes" id="UP000828941">
    <property type="component" value="Chromosome 6"/>
</dbReference>
<evidence type="ECO:0000313" key="1">
    <source>
        <dbReference type="EMBL" id="KAI4334715.1"/>
    </source>
</evidence>
<gene>
    <name evidence="1" type="ORF">L6164_013428</name>
</gene>
<dbReference type="EMBL" id="CM039431">
    <property type="protein sequence ID" value="KAI4334715.1"/>
    <property type="molecule type" value="Genomic_DNA"/>
</dbReference>
<evidence type="ECO:0000313" key="2">
    <source>
        <dbReference type="Proteomes" id="UP000828941"/>
    </source>
</evidence>
<accession>A0ACB9NJ29</accession>
<organism evidence="1 2">
    <name type="scientific">Bauhinia variegata</name>
    <name type="common">Purple orchid tree</name>
    <name type="synonym">Phanera variegata</name>
    <dbReference type="NCBI Taxonomy" id="167791"/>
    <lineage>
        <taxon>Eukaryota</taxon>
        <taxon>Viridiplantae</taxon>
        <taxon>Streptophyta</taxon>
        <taxon>Embryophyta</taxon>
        <taxon>Tracheophyta</taxon>
        <taxon>Spermatophyta</taxon>
        <taxon>Magnoliopsida</taxon>
        <taxon>eudicotyledons</taxon>
        <taxon>Gunneridae</taxon>
        <taxon>Pentapetalae</taxon>
        <taxon>rosids</taxon>
        <taxon>fabids</taxon>
        <taxon>Fabales</taxon>
        <taxon>Fabaceae</taxon>
        <taxon>Cercidoideae</taxon>
        <taxon>Cercideae</taxon>
        <taxon>Bauhiniinae</taxon>
        <taxon>Bauhinia</taxon>
    </lineage>
</organism>
<comment type="caution">
    <text evidence="1">The sequence shown here is derived from an EMBL/GenBank/DDBJ whole genome shotgun (WGS) entry which is preliminary data.</text>
</comment>